<dbReference type="PANTHER" id="PTHR39339">
    <property type="entry name" value="SLR1444 PROTEIN"/>
    <property type="match status" value="1"/>
</dbReference>
<keyword evidence="3" id="KW-1185">Reference proteome</keyword>
<dbReference type="RefSeq" id="WP_045053386.1">
    <property type="nucleotide sequence ID" value="NZ_CAWMDP010000011.1"/>
</dbReference>
<organism evidence="2 3">
    <name type="scientific">Aliterella atlantica CENA595</name>
    <dbReference type="NCBI Taxonomy" id="1618023"/>
    <lineage>
        <taxon>Bacteria</taxon>
        <taxon>Bacillati</taxon>
        <taxon>Cyanobacteriota</taxon>
        <taxon>Cyanophyceae</taxon>
        <taxon>Chroococcidiopsidales</taxon>
        <taxon>Aliterellaceae</taxon>
        <taxon>Aliterella</taxon>
    </lineage>
</organism>
<protein>
    <submittedName>
        <fullName evidence="2">Metal-binding protein</fullName>
    </submittedName>
</protein>
<dbReference type="EMBL" id="JYON01000003">
    <property type="protein sequence ID" value="KJH72773.1"/>
    <property type="molecule type" value="Genomic_DNA"/>
</dbReference>
<dbReference type="InterPro" id="IPR007899">
    <property type="entry name" value="CHAD_dom"/>
</dbReference>
<dbReference type="OrthoDB" id="9777271at2"/>
<dbReference type="PROSITE" id="PS51708">
    <property type="entry name" value="CHAD"/>
    <property type="match status" value="1"/>
</dbReference>
<dbReference type="PATRIC" id="fig|1618023.3.peg.713"/>
<sequence length="319" mass="36163">MIVTDKKTQTNTLGDWAAIAIDKHLEKVIKHEANVLKDKSPEDLHQMRVGMRRLRSAVTGFAPALKLPKAAQEKKIGKIARILGTLRDLDVLQAALEGEYKPSLPSNEQKDLATALDDLDKQRRNAVTAVKETLHSKSYKSLKQSLTKWLQQPKYQAIAQMPIEEVLPDLLLPEVSKLLLHPGWLLGKEIKQAEIETVEQLLAAEGEVLHSLRKQVKRTRYQMEVFSDFYGEAYTAYLEDVKSIQEILGKIQDGAVLADFLLEVSDKEIKHSSPTLANQLAQKSYEAWQQWQNLQQRYLNIDVRKGFHVAILEPSIGSR</sequence>
<dbReference type="STRING" id="1618023.UH38_04230"/>
<reference evidence="2 3" key="1">
    <citation type="submission" date="2015-02" db="EMBL/GenBank/DDBJ databases">
        <title>Draft genome of a novel marine cyanobacterium (Chroococcales) isolated from South Atlantic Ocean.</title>
        <authorList>
            <person name="Rigonato J."/>
            <person name="Alvarenga D.O."/>
            <person name="Branco L.H."/>
            <person name="Varani A.M."/>
            <person name="Brandini F.P."/>
            <person name="Fiore M.F."/>
        </authorList>
    </citation>
    <scope>NUCLEOTIDE SEQUENCE [LARGE SCALE GENOMIC DNA]</scope>
    <source>
        <strain evidence="2 3">CENA595</strain>
    </source>
</reference>
<proteinExistence type="predicted"/>
<dbReference type="SMART" id="SM00880">
    <property type="entry name" value="CHAD"/>
    <property type="match status" value="1"/>
</dbReference>
<dbReference type="Pfam" id="PF05235">
    <property type="entry name" value="CHAD"/>
    <property type="match status" value="1"/>
</dbReference>
<evidence type="ECO:0000259" key="1">
    <source>
        <dbReference type="PROSITE" id="PS51708"/>
    </source>
</evidence>
<feature type="domain" description="CHAD" evidence="1">
    <location>
        <begin position="10"/>
        <end position="304"/>
    </location>
</feature>
<name>A0A0D8ZVH9_9CYAN</name>
<dbReference type="PANTHER" id="PTHR39339:SF1">
    <property type="entry name" value="CHAD DOMAIN-CONTAINING PROTEIN"/>
    <property type="match status" value="1"/>
</dbReference>
<comment type="caution">
    <text evidence="2">The sequence shown here is derived from an EMBL/GenBank/DDBJ whole genome shotgun (WGS) entry which is preliminary data.</text>
</comment>
<evidence type="ECO:0000313" key="2">
    <source>
        <dbReference type="EMBL" id="KJH72773.1"/>
    </source>
</evidence>
<dbReference type="InterPro" id="IPR038186">
    <property type="entry name" value="CHAD_dom_sf"/>
</dbReference>
<dbReference type="Proteomes" id="UP000032452">
    <property type="component" value="Unassembled WGS sequence"/>
</dbReference>
<evidence type="ECO:0000313" key="3">
    <source>
        <dbReference type="Proteomes" id="UP000032452"/>
    </source>
</evidence>
<accession>A0A0D8ZVH9</accession>
<dbReference type="Gene3D" id="1.40.20.10">
    <property type="entry name" value="CHAD domain"/>
    <property type="match status" value="1"/>
</dbReference>
<dbReference type="AlphaFoldDB" id="A0A0D8ZVH9"/>
<gene>
    <name evidence="2" type="ORF">UH38_04230</name>
</gene>